<dbReference type="EMBL" id="JBAWTH010000130">
    <property type="protein sequence ID" value="KAL2275597.1"/>
    <property type="molecule type" value="Genomic_DNA"/>
</dbReference>
<reference evidence="2 3" key="1">
    <citation type="submission" date="2024-03" db="EMBL/GenBank/DDBJ databases">
        <title>A high-quality draft genome sequence of Diaporthe vaccinii, a causative agent of upright dieback and viscid rot disease in cranberry plants.</title>
        <authorList>
            <person name="Sarrasin M."/>
            <person name="Lang B.F."/>
            <person name="Burger G."/>
        </authorList>
    </citation>
    <scope>NUCLEOTIDE SEQUENCE [LARGE SCALE GENOMIC DNA]</scope>
    <source>
        <strain evidence="2 3">IS7</strain>
    </source>
</reference>
<evidence type="ECO:0000313" key="3">
    <source>
        <dbReference type="Proteomes" id="UP001600888"/>
    </source>
</evidence>
<comment type="caution">
    <text evidence="2">The sequence shown here is derived from an EMBL/GenBank/DDBJ whole genome shotgun (WGS) entry which is preliminary data.</text>
</comment>
<feature type="signal peptide" evidence="1">
    <location>
        <begin position="1"/>
        <end position="22"/>
    </location>
</feature>
<sequence length="143" mass="15512">MKFQTSALVYIVLLGLNGLANAVCDGFALGVTEPKDLGGGMAQYKIYDSGCALSQDLSVNSTTGHCDSQYFVCRPLTTEIYAYDDPVTGLAYNCEDNPKGAETCEEDEVNLCVSLPRRLVAFLDLIDYILTILLGTVQLRLPT</sequence>
<keyword evidence="3" id="KW-1185">Reference proteome</keyword>
<accession>A0ABR4DZK6</accession>
<evidence type="ECO:0000313" key="2">
    <source>
        <dbReference type="EMBL" id="KAL2275597.1"/>
    </source>
</evidence>
<protein>
    <submittedName>
        <fullName evidence="2">Uncharacterized protein</fullName>
    </submittedName>
</protein>
<keyword evidence="1" id="KW-0732">Signal</keyword>
<proteinExistence type="predicted"/>
<name>A0ABR4DZK6_9PEZI</name>
<gene>
    <name evidence="2" type="ORF">FJTKL_01980</name>
</gene>
<organism evidence="2 3">
    <name type="scientific">Diaporthe vaccinii</name>
    <dbReference type="NCBI Taxonomy" id="105482"/>
    <lineage>
        <taxon>Eukaryota</taxon>
        <taxon>Fungi</taxon>
        <taxon>Dikarya</taxon>
        <taxon>Ascomycota</taxon>
        <taxon>Pezizomycotina</taxon>
        <taxon>Sordariomycetes</taxon>
        <taxon>Sordariomycetidae</taxon>
        <taxon>Diaporthales</taxon>
        <taxon>Diaporthaceae</taxon>
        <taxon>Diaporthe</taxon>
        <taxon>Diaporthe eres species complex</taxon>
    </lineage>
</organism>
<feature type="chain" id="PRO_5046774320" evidence="1">
    <location>
        <begin position="23"/>
        <end position="143"/>
    </location>
</feature>
<dbReference type="Proteomes" id="UP001600888">
    <property type="component" value="Unassembled WGS sequence"/>
</dbReference>
<evidence type="ECO:0000256" key="1">
    <source>
        <dbReference type="SAM" id="SignalP"/>
    </source>
</evidence>